<dbReference type="Gene3D" id="1.20.272.10">
    <property type="match status" value="1"/>
</dbReference>
<dbReference type="InterPro" id="IPR008921">
    <property type="entry name" value="DNA_pol3_clamp-load_cplx_C"/>
</dbReference>
<evidence type="ECO:0000256" key="1">
    <source>
        <dbReference type="ARBA" id="ARBA00012417"/>
    </source>
</evidence>
<name>A0ABW3H6D8_9SPHN</name>
<dbReference type="NCBIfam" id="TIGR01128">
    <property type="entry name" value="holA"/>
    <property type="match status" value="1"/>
</dbReference>
<dbReference type="InterPro" id="IPR027417">
    <property type="entry name" value="P-loop_NTPase"/>
</dbReference>
<sequence>MKASAAQIRSALDAPNPATRLYLLHGPDEAGAEELAARLARALGPELEKIDIEPKALRESPGRLADEAASMSLFGGARLIRVRGVDESAAEAVSLLLNAERGGNPVVAIGPGLKASGKLVKLAIAAPSAMSFACYLPEGIEVSRLATMIAREHGLRLSGDVPQRLATGCGGDRAILTREIEKLALYLDAAPERPRDADGRALDAIGADLSDAETSDAIEAVLDGRVADIGEALARLDEAGIGGIPLLRQLARRLVTLAELRADVDKGLSIDETIEKHRIFFREKPATTRALRRWNASNLARAIERVREAERGLMRSASAGEVTADAECVAIARAAARARG</sequence>
<dbReference type="RefSeq" id="WP_264942560.1">
    <property type="nucleotide sequence ID" value="NZ_JAPDRA010000001.1"/>
</dbReference>
<evidence type="ECO:0000313" key="8">
    <source>
        <dbReference type="EMBL" id="MFD0945186.1"/>
    </source>
</evidence>
<keyword evidence="9" id="KW-1185">Reference proteome</keyword>
<dbReference type="Gene3D" id="3.40.50.300">
    <property type="entry name" value="P-loop containing nucleotide triphosphate hydrolases"/>
    <property type="match status" value="1"/>
</dbReference>
<accession>A0ABW3H6D8</accession>
<evidence type="ECO:0000256" key="6">
    <source>
        <dbReference type="ARBA" id="ARBA00034754"/>
    </source>
</evidence>
<dbReference type="PANTHER" id="PTHR34388">
    <property type="entry name" value="DNA POLYMERASE III SUBUNIT DELTA"/>
    <property type="match status" value="1"/>
</dbReference>
<dbReference type="InterPro" id="IPR005790">
    <property type="entry name" value="DNA_polIII_delta"/>
</dbReference>
<gene>
    <name evidence="8" type="primary">holA</name>
    <name evidence="8" type="ORF">ACFQ1E_02420</name>
</gene>
<protein>
    <recommendedName>
        <fullName evidence="1">DNA-directed DNA polymerase</fullName>
        <ecNumber evidence="1">2.7.7.7</ecNumber>
    </recommendedName>
</protein>
<organism evidence="8 9">
    <name type="scientific">Sphingomonas canadensis</name>
    <dbReference type="NCBI Taxonomy" id="1219257"/>
    <lineage>
        <taxon>Bacteria</taxon>
        <taxon>Pseudomonadati</taxon>
        <taxon>Pseudomonadota</taxon>
        <taxon>Alphaproteobacteria</taxon>
        <taxon>Sphingomonadales</taxon>
        <taxon>Sphingomonadaceae</taxon>
        <taxon>Sphingomonas</taxon>
    </lineage>
</organism>
<dbReference type="SUPFAM" id="SSF52540">
    <property type="entry name" value="P-loop containing nucleoside triphosphate hydrolases"/>
    <property type="match status" value="1"/>
</dbReference>
<evidence type="ECO:0000256" key="5">
    <source>
        <dbReference type="ARBA" id="ARBA00022932"/>
    </source>
</evidence>
<reference evidence="9" key="1">
    <citation type="journal article" date="2019" name="Int. J. Syst. Evol. Microbiol.">
        <title>The Global Catalogue of Microorganisms (GCM) 10K type strain sequencing project: providing services to taxonomists for standard genome sequencing and annotation.</title>
        <authorList>
            <consortium name="The Broad Institute Genomics Platform"/>
            <consortium name="The Broad Institute Genome Sequencing Center for Infectious Disease"/>
            <person name="Wu L."/>
            <person name="Ma J."/>
        </authorList>
    </citation>
    <scope>NUCLEOTIDE SEQUENCE [LARGE SCALE GENOMIC DNA]</scope>
    <source>
        <strain evidence="9">CCUG 62982</strain>
    </source>
</reference>
<keyword evidence="3 8" id="KW-0548">Nucleotidyltransferase</keyword>
<dbReference type="Proteomes" id="UP001596977">
    <property type="component" value="Unassembled WGS sequence"/>
</dbReference>
<evidence type="ECO:0000256" key="3">
    <source>
        <dbReference type="ARBA" id="ARBA00022695"/>
    </source>
</evidence>
<evidence type="ECO:0000256" key="2">
    <source>
        <dbReference type="ARBA" id="ARBA00022679"/>
    </source>
</evidence>
<keyword evidence="5" id="KW-0239">DNA-directed DNA polymerase</keyword>
<dbReference type="GO" id="GO:0003887">
    <property type="term" value="F:DNA-directed DNA polymerase activity"/>
    <property type="evidence" value="ECO:0007669"/>
    <property type="project" value="UniProtKB-EC"/>
</dbReference>
<keyword evidence="2 8" id="KW-0808">Transferase</keyword>
<evidence type="ECO:0000256" key="4">
    <source>
        <dbReference type="ARBA" id="ARBA00022705"/>
    </source>
</evidence>
<comment type="catalytic activity">
    <reaction evidence="7">
        <text>DNA(n) + a 2'-deoxyribonucleoside 5'-triphosphate = DNA(n+1) + diphosphate</text>
        <dbReference type="Rhea" id="RHEA:22508"/>
        <dbReference type="Rhea" id="RHEA-COMP:17339"/>
        <dbReference type="Rhea" id="RHEA-COMP:17340"/>
        <dbReference type="ChEBI" id="CHEBI:33019"/>
        <dbReference type="ChEBI" id="CHEBI:61560"/>
        <dbReference type="ChEBI" id="CHEBI:173112"/>
        <dbReference type="EC" id="2.7.7.7"/>
    </reaction>
</comment>
<evidence type="ECO:0000313" key="9">
    <source>
        <dbReference type="Proteomes" id="UP001596977"/>
    </source>
</evidence>
<keyword evidence="4" id="KW-0235">DNA replication</keyword>
<dbReference type="PANTHER" id="PTHR34388:SF1">
    <property type="entry name" value="DNA POLYMERASE III SUBUNIT DELTA"/>
    <property type="match status" value="1"/>
</dbReference>
<dbReference type="EC" id="2.7.7.7" evidence="1"/>
<comment type="caution">
    <text evidence="8">The sequence shown here is derived from an EMBL/GenBank/DDBJ whole genome shotgun (WGS) entry which is preliminary data.</text>
</comment>
<comment type="similarity">
    <text evidence="6">Belongs to the DNA polymerase HolA subunit family.</text>
</comment>
<proteinExistence type="inferred from homology"/>
<evidence type="ECO:0000256" key="7">
    <source>
        <dbReference type="ARBA" id="ARBA00049244"/>
    </source>
</evidence>
<dbReference type="EMBL" id="JBHTJG010000001">
    <property type="protein sequence ID" value="MFD0945186.1"/>
    <property type="molecule type" value="Genomic_DNA"/>
</dbReference>
<dbReference type="SUPFAM" id="SSF48019">
    <property type="entry name" value="post-AAA+ oligomerization domain-like"/>
    <property type="match status" value="1"/>
</dbReference>